<feature type="compositionally biased region" description="Polar residues" evidence="1">
    <location>
        <begin position="59"/>
        <end position="70"/>
    </location>
</feature>
<name>A0A5B0PJF3_PUCGR</name>
<evidence type="ECO:0000256" key="1">
    <source>
        <dbReference type="SAM" id="MobiDB-lite"/>
    </source>
</evidence>
<keyword evidence="3" id="KW-1185">Reference proteome</keyword>
<proteinExistence type="predicted"/>
<dbReference type="Proteomes" id="UP000324748">
    <property type="component" value="Unassembled WGS sequence"/>
</dbReference>
<feature type="region of interest" description="Disordered" evidence="1">
    <location>
        <begin position="33"/>
        <end position="88"/>
    </location>
</feature>
<dbReference type="AlphaFoldDB" id="A0A5B0PJF3"/>
<sequence>MPTRSNPDPLLPLTDPELILKNGRRQARLEKSLKQAKSTTDLVDLPPLPPSPTMSDSPETSTNTKATNPLSLDEYLKGLVETNRETND</sequence>
<protein>
    <submittedName>
        <fullName evidence="2">Uncharacterized protein</fullName>
    </submittedName>
</protein>
<gene>
    <name evidence="2" type="ORF">PGT21_029907</name>
</gene>
<organism evidence="2 3">
    <name type="scientific">Puccinia graminis f. sp. tritici</name>
    <dbReference type="NCBI Taxonomy" id="56615"/>
    <lineage>
        <taxon>Eukaryota</taxon>
        <taxon>Fungi</taxon>
        <taxon>Dikarya</taxon>
        <taxon>Basidiomycota</taxon>
        <taxon>Pucciniomycotina</taxon>
        <taxon>Pucciniomycetes</taxon>
        <taxon>Pucciniales</taxon>
        <taxon>Pucciniaceae</taxon>
        <taxon>Puccinia</taxon>
    </lineage>
</organism>
<dbReference type="EMBL" id="VSWC01000053">
    <property type="protein sequence ID" value="KAA1101777.1"/>
    <property type="molecule type" value="Genomic_DNA"/>
</dbReference>
<evidence type="ECO:0000313" key="2">
    <source>
        <dbReference type="EMBL" id="KAA1101777.1"/>
    </source>
</evidence>
<accession>A0A5B0PJF3</accession>
<evidence type="ECO:0000313" key="3">
    <source>
        <dbReference type="Proteomes" id="UP000324748"/>
    </source>
</evidence>
<reference evidence="2 3" key="1">
    <citation type="submission" date="2019-05" db="EMBL/GenBank/DDBJ databases">
        <title>Emergence of the Ug99 lineage of the wheat stem rust pathogen through somatic hybridization.</title>
        <authorList>
            <person name="Li F."/>
            <person name="Upadhyaya N.M."/>
            <person name="Sperschneider J."/>
            <person name="Matny O."/>
            <person name="Nguyen-Phuc H."/>
            <person name="Mago R."/>
            <person name="Raley C."/>
            <person name="Miller M.E."/>
            <person name="Silverstein K.A.T."/>
            <person name="Henningsen E."/>
            <person name="Hirsch C.D."/>
            <person name="Visser B."/>
            <person name="Pretorius Z.A."/>
            <person name="Steffenson B.J."/>
            <person name="Schwessinger B."/>
            <person name="Dodds P.N."/>
            <person name="Figueroa M."/>
        </authorList>
    </citation>
    <scope>NUCLEOTIDE SEQUENCE [LARGE SCALE GENOMIC DNA]</scope>
    <source>
        <strain evidence="2">21-0</strain>
    </source>
</reference>
<comment type="caution">
    <text evidence="2">The sequence shown here is derived from an EMBL/GenBank/DDBJ whole genome shotgun (WGS) entry which is preliminary data.</text>
</comment>